<dbReference type="Proteomes" id="UP000324222">
    <property type="component" value="Unassembled WGS sequence"/>
</dbReference>
<keyword evidence="3" id="KW-1185">Reference proteome</keyword>
<proteinExistence type="predicted"/>
<accession>A0A5B7JCM9</accession>
<evidence type="ECO:0000313" key="3">
    <source>
        <dbReference type="Proteomes" id="UP000324222"/>
    </source>
</evidence>
<evidence type="ECO:0000256" key="1">
    <source>
        <dbReference type="SAM" id="Phobius"/>
    </source>
</evidence>
<dbReference type="EMBL" id="VSRR010096777">
    <property type="protein sequence ID" value="MPC93962.1"/>
    <property type="molecule type" value="Genomic_DNA"/>
</dbReference>
<keyword evidence="1" id="KW-1133">Transmembrane helix</keyword>
<keyword evidence="1" id="KW-0812">Transmembrane</keyword>
<dbReference type="AlphaFoldDB" id="A0A5B7JCM9"/>
<protein>
    <submittedName>
        <fullName evidence="2">Uncharacterized protein</fullName>
    </submittedName>
</protein>
<feature type="transmembrane region" description="Helical" evidence="1">
    <location>
        <begin position="42"/>
        <end position="59"/>
    </location>
</feature>
<sequence>MSRTLLRLYVFSLISYPFTILSSTHSSPSVPLPLPSLPIPFSHTFSFTPFFSLLVPLYLPSCPSMTLSATPFPAQVSPHTCN</sequence>
<reference evidence="2 3" key="1">
    <citation type="submission" date="2019-05" db="EMBL/GenBank/DDBJ databases">
        <title>Another draft genome of Portunus trituberculatus and its Hox gene families provides insights of decapod evolution.</title>
        <authorList>
            <person name="Jeong J.-H."/>
            <person name="Song I."/>
            <person name="Kim S."/>
            <person name="Choi T."/>
            <person name="Kim D."/>
            <person name="Ryu S."/>
            <person name="Kim W."/>
        </authorList>
    </citation>
    <scope>NUCLEOTIDE SEQUENCE [LARGE SCALE GENOMIC DNA]</scope>
    <source>
        <tissue evidence="2">Muscle</tissue>
    </source>
</reference>
<name>A0A5B7JCM9_PORTR</name>
<gene>
    <name evidence="2" type="ORF">E2C01_089110</name>
</gene>
<comment type="caution">
    <text evidence="2">The sequence shown here is derived from an EMBL/GenBank/DDBJ whole genome shotgun (WGS) entry which is preliminary data.</text>
</comment>
<keyword evidence="1" id="KW-0472">Membrane</keyword>
<evidence type="ECO:0000313" key="2">
    <source>
        <dbReference type="EMBL" id="MPC93962.1"/>
    </source>
</evidence>
<organism evidence="2 3">
    <name type="scientific">Portunus trituberculatus</name>
    <name type="common">Swimming crab</name>
    <name type="synonym">Neptunus trituberculatus</name>
    <dbReference type="NCBI Taxonomy" id="210409"/>
    <lineage>
        <taxon>Eukaryota</taxon>
        <taxon>Metazoa</taxon>
        <taxon>Ecdysozoa</taxon>
        <taxon>Arthropoda</taxon>
        <taxon>Crustacea</taxon>
        <taxon>Multicrustacea</taxon>
        <taxon>Malacostraca</taxon>
        <taxon>Eumalacostraca</taxon>
        <taxon>Eucarida</taxon>
        <taxon>Decapoda</taxon>
        <taxon>Pleocyemata</taxon>
        <taxon>Brachyura</taxon>
        <taxon>Eubrachyura</taxon>
        <taxon>Portunoidea</taxon>
        <taxon>Portunidae</taxon>
        <taxon>Portuninae</taxon>
        <taxon>Portunus</taxon>
    </lineage>
</organism>